<organism evidence="2">
    <name type="scientific">Tanacetum cinerariifolium</name>
    <name type="common">Dalmatian daisy</name>
    <name type="synonym">Chrysanthemum cinerariifolium</name>
    <dbReference type="NCBI Taxonomy" id="118510"/>
    <lineage>
        <taxon>Eukaryota</taxon>
        <taxon>Viridiplantae</taxon>
        <taxon>Streptophyta</taxon>
        <taxon>Embryophyta</taxon>
        <taxon>Tracheophyta</taxon>
        <taxon>Spermatophyta</taxon>
        <taxon>Magnoliopsida</taxon>
        <taxon>eudicotyledons</taxon>
        <taxon>Gunneridae</taxon>
        <taxon>Pentapetalae</taxon>
        <taxon>asterids</taxon>
        <taxon>campanulids</taxon>
        <taxon>Asterales</taxon>
        <taxon>Asteraceae</taxon>
        <taxon>Asteroideae</taxon>
        <taxon>Anthemideae</taxon>
        <taxon>Anthemidinae</taxon>
        <taxon>Tanacetum</taxon>
    </lineage>
</organism>
<dbReference type="AlphaFoldDB" id="A0A6L2L3I3"/>
<evidence type="ECO:0000313" key="2">
    <source>
        <dbReference type="EMBL" id="GEU56136.1"/>
    </source>
</evidence>
<evidence type="ECO:0000256" key="1">
    <source>
        <dbReference type="SAM" id="MobiDB-lite"/>
    </source>
</evidence>
<comment type="caution">
    <text evidence="2">The sequence shown here is derived from an EMBL/GenBank/DDBJ whole genome shotgun (WGS) entry which is preliminary data.</text>
</comment>
<dbReference type="EMBL" id="BKCJ010003613">
    <property type="protein sequence ID" value="GEU56136.1"/>
    <property type="molecule type" value="Genomic_DNA"/>
</dbReference>
<reference evidence="2" key="1">
    <citation type="journal article" date="2019" name="Sci. Rep.">
        <title>Draft genome of Tanacetum cinerariifolium, the natural source of mosquito coil.</title>
        <authorList>
            <person name="Yamashiro T."/>
            <person name="Shiraishi A."/>
            <person name="Satake H."/>
            <person name="Nakayama K."/>
        </authorList>
    </citation>
    <scope>NUCLEOTIDE SEQUENCE</scope>
</reference>
<gene>
    <name evidence="2" type="ORF">Tci_028114</name>
</gene>
<sequence length="332" mass="37599">MSADFARSHGGDGGGEDRPPPHHVPSGCMGCFANRGKGKRKPNLGGRAAGRLNTRDKTRNLSLKEITNTRVPVSIQFELRDKQTVMPLGDHAAHWSSYIGKVIRDELLDKQIQLEKKIKELDNILVKMSQSIQTVHILSPKPDSFYHTEQKMALGYQNPFYLKQAQKKEQSFYDGKVLLEKHNPPVVHDSEETLQLAQEKFLDDTTPSVARKFLNEVKSTIVTLQRVVNHRMTLETHNWSSSAHQELHKIVKDEIFRIVNQVDARVQNFEIQFLKEAAKFVGDFKSLTKEADESLPKHKASELEIECLLRAVVSQDIMSVVQKASVIDTSNL</sequence>
<accession>A0A6L2L3I3</accession>
<feature type="region of interest" description="Disordered" evidence="1">
    <location>
        <begin position="1"/>
        <end position="56"/>
    </location>
</feature>
<proteinExistence type="predicted"/>
<name>A0A6L2L3I3_TANCI</name>
<protein>
    <submittedName>
        <fullName evidence="2">Uncharacterized protein</fullName>
    </submittedName>
</protein>
<feature type="compositionally biased region" description="Basic and acidic residues" evidence="1">
    <location>
        <begin position="1"/>
        <end position="20"/>
    </location>
</feature>